<evidence type="ECO:0000256" key="7">
    <source>
        <dbReference type="ARBA" id="ARBA00023004"/>
    </source>
</evidence>
<keyword evidence="4" id="KW-0479">Metal-binding</keyword>
<dbReference type="PANTHER" id="PTHR48084">
    <property type="entry name" value="2-OXOGLUTARATE OXIDOREDUCTASE SUBUNIT KORB-RELATED"/>
    <property type="match status" value="1"/>
</dbReference>
<keyword evidence="13" id="KW-1185">Reference proteome</keyword>
<dbReference type="EMBL" id="JAKGUD010000011">
    <property type="protein sequence ID" value="MCF4143178.1"/>
    <property type="molecule type" value="Genomic_DNA"/>
</dbReference>
<reference evidence="12 13" key="1">
    <citation type="submission" date="2022-01" db="EMBL/GenBank/DDBJ databases">
        <title>Dethiosulfovibrio faecalis sp. nov., a novel proteolytic, non-sulfur-reducing bacterium isolated from a marine aquaculture solid waste bioreactor.</title>
        <authorList>
            <person name="Grabowski S."/>
            <person name="Apolinario E."/>
            <person name="Schneider N."/>
            <person name="Marshall C.W."/>
            <person name="Sowers K.R."/>
        </authorList>
    </citation>
    <scope>NUCLEOTIDE SEQUENCE [LARGE SCALE GENOMIC DNA]</scope>
    <source>
        <strain evidence="12 13">DSM 12537</strain>
    </source>
</reference>
<evidence type="ECO:0000256" key="6">
    <source>
        <dbReference type="ARBA" id="ARBA00023002"/>
    </source>
</evidence>
<evidence type="ECO:0000256" key="1">
    <source>
        <dbReference type="ARBA" id="ARBA00001946"/>
    </source>
</evidence>
<dbReference type="PANTHER" id="PTHR48084:SF4">
    <property type="entry name" value="2-OXOGLUTARATE OXIDOREDUCTASE SUBUNIT KORB"/>
    <property type="match status" value="1"/>
</dbReference>
<dbReference type="InterPro" id="IPR032686">
    <property type="entry name" value="PFO_beta_C"/>
</dbReference>
<name>A0ABS9ETR4_9BACT</name>
<evidence type="ECO:0000256" key="9">
    <source>
        <dbReference type="ARBA" id="ARBA00023052"/>
    </source>
</evidence>
<protein>
    <submittedName>
        <fullName evidence="12">Thiamine pyrophosphate-dependent enzyme</fullName>
    </submittedName>
</protein>
<keyword evidence="8" id="KW-0411">Iron-sulfur</keyword>
<feature type="domain" description="Pyruvate ferredoxin oxidoreductase beta subunit C-terminal" evidence="11">
    <location>
        <begin position="200"/>
        <end position="263"/>
    </location>
</feature>
<comment type="cofactor">
    <cofactor evidence="2">
        <name>thiamine diphosphate</name>
        <dbReference type="ChEBI" id="CHEBI:58937"/>
    </cofactor>
</comment>
<dbReference type="SUPFAM" id="SSF52518">
    <property type="entry name" value="Thiamin diphosphate-binding fold (THDP-binding)"/>
    <property type="match status" value="1"/>
</dbReference>
<keyword evidence="6" id="KW-0560">Oxidoreductase</keyword>
<evidence type="ECO:0000259" key="11">
    <source>
        <dbReference type="Pfam" id="PF12367"/>
    </source>
</evidence>
<dbReference type="Pfam" id="PF02775">
    <property type="entry name" value="TPP_enzyme_C"/>
    <property type="match status" value="1"/>
</dbReference>
<comment type="caution">
    <text evidence="12">The sequence shown here is derived from an EMBL/GenBank/DDBJ whole genome shotgun (WGS) entry which is preliminary data.</text>
</comment>
<dbReference type="InterPro" id="IPR011766">
    <property type="entry name" value="TPP_enzyme_TPP-bd"/>
</dbReference>
<keyword evidence="9" id="KW-0786">Thiamine pyrophosphate</keyword>
<organism evidence="12 13">
    <name type="scientific">Dethiosulfovibrio marinus</name>
    <dbReference type="NCBI Taxonomy" id="133532"/>
    <lineage>
        <taxon>Bacteria</taxon>
        <taxon>Thermotogati</taxon>
        <taxon>Synergistota</taxon>
        <taxon>Synergistia</taxon>
        <taxon>Synergistales</taxon>
        <taxon>Dethiosulfovibrionaceae</taxon>
        <taxon>Dethiosulfovibrio</taxon>
    </lineage>
</organism>
<evidence type="ECO:0000256" key="8">
    <source>
        <dbReference type="ARBA" id="ARBA00023014"/>
    </source>
</evidence>
<dbReference type="RefSeq" id="WP_236099882.1">
    <property type="nucleotide sequence ID" value="NZ_JAKGUD010000011.1"/>
</dbReference>
<evidence type="ECO:0000313" key="13">
    <source>
        <dbReference type="Proteomes" id="UP001200430"/>
    </source>
</evidence>
<evidence type="ECO:0000313" key="12">
    <source>
        <dbReference type="EMBL" id="MCF4143178.1"/>
    </source>
</evidence>
<sequence length="287" mass="31401">MTDPRIFDLPEADMAWCPGCGDFKILEALKKALADMDMAPEDVVVVSGIGQAAKTPHFMKCNFLNGLHGRALSHATGVKAANPKLTVVAIGGDGDMYGEGGNHFLHTVRRNPDIANFVYNNMVYGLTKGQASPTSPRGMVTPVQTRGVSSEPVNPLALAIVQGATFVARAFSGDVDHTAETMKAAIKHRGYALVDVFQPCVSFNKINTFKWFKDHTYRLGDEHDSSNRSAALALAMETERFPLGILYREEGRPTFEDSLGIYEKDDTPLHRRSPDVDKVRETIDSMA</sequence>
<proteinExistence type="predicted"/>
<keyword evidence="5" id="KW-0460">Magnesium</keyword>
<dbReference type="Gene3D" id="3.40.50.970">
    <property type="match status" value="1"/>
</dbReference>
<evidence type="ECO:0000256" key="2">
    <source>
        <dbReference type="ARBA" id="ARBA00001964"/>
    </source>
</evidence>
<keyword evidence="7" id="KW-0408">Iron</keyword>
<evidence type="ECO:0000259" key="10">
    <source>
        <dbReference type="Pfam" id="PF02775"/>
    </source>
</evidence>
<comment type="cofactor">
    <cofactor evidence="3">
        <name>[4Fe-4S] cluster</name>
        <dbReference type="ChEBI" id="CHEBI:49883"/>
    </cofactor>
</comment>
<dbReference type="InterPro" id="IPR029061">
    <property type="entry name" value="THDP-binding"/>
</dbReference>
<evidence type="ECO:0000256" key="3">
    <source>
        <dbReference type="ARBA" id="ARBA00001966"/>
    </source>
</evidence>
<dbReference type="InterPro" id="IPR011896">
    <property type="entry name" value="OFOB"/>
</dbReference>
<gene>
    <name evidence="12" type="ORF">L2W38_10185</name>
</gene>
<dbReference type="Pfam" id="PF12367">
    <property type="entry name" value="PFO_beta_C"/>
    <property type="match status" value="1"/>
</dbReference>
<dbReference type="Proteomes" id="UP001200430">
    <property type="component" value="Unassembled WGS sequence"/>
</dbReference>
<comment type="cofactor">
    <cofactor evidence="1">
        <name>Mg(2+)</name>
        <dbReference type="ChEBI" id="CHEBI:18420"/>
    </cofactor>
</comment>
<accession>A0ABS9ETR4</accession>
<dbReference type="NCBIfam" id="TIGR02177">
    <property type="entry name" value="PorB_KorB"/>
    <property type="match status" value="1"/>
</dbReference>
<evidence type="ECO:0000256" key="4">
    <source>
        <dbReference type="ARBA" id="ARBA00022723"/>
    </source>
</evidence>
<evidence type="ECO:0000256" key="5">
    <source>
        <dbReference type="ARBA" id="ARBA00022842"/>
    </source>
</evidence>
<dbReference type="CDD" id="cd03375">
    <property type="entry name" value="TPP_OGFOR"/>
    <property type="match status" value="1"/>
</dbReference>
<feature type="domain" description="Thiamine pyrophosphate enzyme TPP-binding" evidence="10">
    <location>
        <begin position="52"/>
        <end position="196"/>
    </location>
</feature>
<dbReference type="InterPro" id="IPR051457">
    <property type="entry name" value="2-oxoacid:Fd_oxidoreductase"/>
</dbReference>